<evidence type="ECO:0000256" key="6">
    <source>
        <dbReference type="ARBA" id="ARBA00023157"/>
    </source>
</evidence>
<dbReference type="Proteomes" id="UP000822476">
    <property type="component" value="Unassembled WGS sequence"/>
</dbReference>
<evidence type="ECO:0000256" key="12">
    <source>
        <dbReference type="SAM" id="MobiDB-lite"/>
    </source>
</evidence>
<dbReference type="Pfam" id="PF09261">
    <property type="entry name" value="Alpha-mann_mid"/>
    <property type="match status" value="1"/>
</dbReference>
<dbReference type="Gene3D" id="2.70.98.30">
    <property type="entry name" value="Golgi alpha-mannosidase II, domain 4"/>
    <property type="match status" value="1"/>
</dbReference>
<evidence type="ECO:0000313" key="16">
    <source>
        <dbReference type="Proteomes" id="UP000822476"/>
    </source>
</evidence>
<evidence type="ECO:0000256" key="9">
    <source>
        <dbReference type="ARBA" id="ARBA00066412"/>
    </source>
</evidence>
<dbReference type="InterPro" id="IPR028995">
    <property type="entry name" value="Glyco_hydro_57/38_cen_sf"/>
</dbReference>
<dbReference type="SUPFAM" id="SSF74650">
    <property type="entry name" value="Galactose mutarotase-like"/>
    <property type="match status" value="1"/>
</dbReference>
<keyword evidence="6" id="KW-1015">Disulfide bond</keyword>
<dbReference type="PROSITE" id="PS51257">
    <property type="entry name" value="PROKAR_LIPOPROTEIN"/>
    <property type="match status" value="1"/>
</dbReference>
<evidence type="ECO:0000256" key="4">
    <source>
        <dbReference type="ARBA" id="ARBA00022801"/>
    </source>
</evidence>
<evidence type="ECO:0000256" key="1">
    <source>
        <dbReference type="ARBA" id="ARBA00001947"/>
    </source>
</evidence>
<dbReference type="InterPro" id="IPR000602">
    <property type="entry name" value="Glyco_hydro_38_N"/>
</dbReference>
<dbReference type="PANTHER" id="PTHR11607">
    <property type="entry name" value="ALPHA-MANNOSIDASE"/>
    <property type="match status" value="1"/>
</dbReference>
<dbReference type="FunFam" id="3.20.110.10:FF:000010">
    <property type="entry name" value="Alpha-mannosidase"/>
    <property type="match status" value="1"/>
</dbReference>
<dbReference type="GO" id="GO:0000139">
    <property type="term" value="C:Golgi membrane"/>
    <property type="evidence" value="ECO:0007669"/>
    <property type="project" value="TreeGrafter"/>
</dbReference>
<evidence type="ECO:0000256" key="5">
    <source>
        <dbReference type="ARBA" id="ARBA00022833"/>
    </source>
</evidence>
<dbReference type="Pfam" id="PF01074">
    <property type="entry name" value="Glyco_hydro_38N"/>
    <property type="match status" value="1"/>
</dbReference>
<keyword evidence="13" id="KW-0472">Membrane</keyword>
<dbReference type="GO" id="GO:0030246">
    <property type="term" value="F:carbohydrate binding"/>
    <property type="evidence" value="ECO:0007669"/>
    <property type="project" value="InterPro"/>
</dbReference>
<dbReference type="SUPFAM" id="SSF88688">
    <property type="entry name" value="Families 57/38 glycoside transferase middle domain"/>
    <property type="match status" value="1"/>
</dbReference>
<feature type="transmembrane region" description="Helical" evidence="13">
    <location>
        <begin position="7"/>
        <end position="28"/>
    </location>
</feature>
<comment type="catalytic activity">
    <reaction evidence="11">
        <text>N(4)-{beta-D-GlcNAc-(1-&gt;2)-alpha-D-Man-(1-&gt;3)-[alpha-D-Man-(1-&gt;3)-[alpha-D-Man-(1-&gt;6)]-alpha-D-Man-(1-&gt;6)]-beta-D-Man-(1-&gt;4)-beta-D-GlcNAc-(1-&gt;4)-beta-D-GlcNAc}-L-asparaginyl-[protein] + 2 H2O = 2 alpha-D-mannopyranose + an N(4)-{beta-D-GlcNAc-(1-&gt;2)-alpha-D-Man-(1-&gt;3)-[alpha-D-Man-(1-&gt;6)]-beta-D-Man-(1-&gt;4)-beta-D-GlcNAc-(1-&gt;4)-beta-D-GlcNAc}-L-asparaginyl-[protein]</text>
        <dbReference type="Rhea" id="RHEA:56052"/>
        <dbReference type="Rhea" id="RHEA-COMP:14368"/>
        <dbReference type="Rhea" id="RHEA-COMP:14369"/>
        <dbReference type="ChEBI" id="CHEBI:15377"/>
        <dbReference type="ChEBI" id="CHEBI:28729"/>
        <dbReference type="ChEBI" id="CHEBI:60615"/>
        <dbReference type="ChEBI" id="CHEBI:60625"/>
        <dbReference type="EC" id="3.2.1.114"/>
    </reaction>
</comment>
<protein>
    <recommendedName>
        <fullName evidence="9">mannosyl-oligosaccharide 1,3-1,6-alpha-mannosidase</fullName>
        <ecNumber evidence="9">3.2.1.114</ecNumber>
    </recommendedName>
    <alternativeName>
        <fullName evidence="10">Mannosyl-oligosaccharide 1,3-1,6-alpha-mannosidase</fullName>
    </alternativeName>
</protein>
<dbReference type="SMART" id="SM00872">
    <property type="entry name" value="Alpha-mann_mid"/>
    <property type="match status" value="1"/>
</dbReference>
<evidence type="ECO:0000313" key="15">
    <source>
        <dbReference type="EMBL" id="KAF7261450.1"/>
    </source>
</evidence>
<evidence type="ECO:0000256" key="2">
    <source>
        <dbReference type="ARBA" id="ARBA00009792"/>
    </source>
</evidence>
<dbReference type="InterPro" id="IPR027291">
    <property type="entry name" value="Glyco_hydro_38_N_sf"/>
</dbReference>
<dbReference type="InterPro" id="IPR011682">
    <property type="entry name" value="Glyco_hydro_38_C"/>
</dbReference>
<name>A0A8S9Z6Z0_9TREM</name>
<evidence type="ECO:0000256" key="10">
    <source>
        <dbReference type="ARBA" id="ARBA00083602"/>
    </source>
</evidence>
<dbReference type="InterPro" id="IPR011013">
    <property type="entry name" value="Gal_mutarotase_sf_dom"/>
</dbReference>
<dbReference type="SUPFAM" id="SSF88713">
    <property type="entry name" value="Glycoside hydrolase/deacetylase"/>
    <property type="match status" value="1"/>
</dbReference>
<dbReference type="InterPro" id="IPR037094">
    <property type="entry name" value="Glyco_hydro_38_cen_sf"/>
</dbReference>
<dbReference type="Gene3D" id="3.20.110.10">
    <property type="entry name" value="Glycoside hydrolase 38, N terminal domain"/>
    <property type="match status" value="1"/>
</dbReference>
<dbReference type="InterPro" id="IPR015341">
    <property type="entry name" value="Glyco_hydro_38_cen"/>
</dbReference>
<dbReference type="AlphaFoldDB" id="A0A8S9Z6Z0"/>
<keyword evidence="13" id="KW-0812">Transmembrane</keyword>
<dbReference type="InterPro" id="IPR050843">
    <property type="entry name" value="Glycosyl_Hydrlase_38"/>
</dbReference>
<dbReference type="OrthoDB" id="10261055at2759"/>
<evidence type="ECO:0000256" key="13">
    <source>
        <dbReference type="SAM" id="Phobius"/>
    </source>
</evidence>
<dbReference type="GO" id="GO:0006491">
    <property type="term" value="P:N-glycan processing"/>
    <property type="evidence" value="ECO:0007669"/>
    <property type="project" value="TreeGrafter"/>
</dbReference>
<evidence type="ECO:0000256" key="8">
    <source>
        <dbReference type="ARBA" id="ARBA00059516"/>
    </source>
</evidence>
<dbReference type="Gene3D" id="1.20.1270.50">
    <property type="entry name" value="Glycoside hydrolase family 38, central domain"/>
    <property type="match status" value="1"/>
</dbReference>
<feature type="domain" description="Glycoside hydrolase family 38 central" evidence="14">
    <location>
        <begin position="469"/>
        <end position="558"/>
    </location>
</feature>
<keyword evidence="5" id="KW-0862">Zinc</keyword>
<organism evidence="15 16">
    <name type="scientific">Paragonimus skrjabini miyazakii</name>
    <dbReference type="NCBI Taxonomy" id="59628"/>
    <lineage>
        <taxon>Eukaryota</taxon>
        <taxon>Metazoa</taxon>
        <taxon>Spiralia</taxon>
        <taxon>Lophotrochozoa</taxon>
        <taxon>Platyhelminthes</taxon>
        <taxon>Trematoda</taxon>
        <taxon>Digenea</taxon>
        <taxon>Plagiorchiida</taxon>
        <taxon>Troglotremata</taxon>
        <taxon>Troglotrematidae</taxon>
        <taxon>Paragonimus</taxon>
    </lineage>
</organism>
<feature type="region of interest" description="Disordered" evidence="12">
    <location>
        <begin position="64"/>
        <end position="91"/>
    </location>
</feature>
<dbReference type="EMBL" id="JTDE01000373">
    <property type="protein sequence ID" value="KAF7261450.1"/>
    <property type="molecule type" value="Genomic_DNA"/>
</dbReference>
<dbReference type="InterPro" id="IPR011330">
    <property type="entry name" value="Glyco_hydro/deAcase_b/a-brl"/>
</dbReference>
<gene>
    <name evidence="15" type="ORF">EG68_01327</name>
</gene>
<evidence type="ECO:0000256" key="7">
    <source>
        <dbReference type="ARBA" id="ARBA00023295"/>
    </source>
</evidence>
<keyword evidence="16" id="KW-1185">Reference proteome</keyword>
<dbReference type="GO" id="GO:0006013">
    <property type="term" value="P:mannose metabolic process"/>
    <property type="evidence" value="ECO:0007669"/>
    <property type="project" value="InterPro"/>
</dbReference>
<dbReference type="FunFam" id="1.20.1270.50:FF:000001">
    <property type="entry name" value="Alpha-mannosidase"/>
    <property type="match status" value="1"/>
</dbReference>
<comment type="cofactor">
    <cofactor evidence="1">
        <name>Zn(2+)</name>
        <dbReference type="ChEBI" id="CHEBI:29105"/>
    </cofactor>
</comment>
<keyword evidence="4" id="KW-0378">Hydrolase</keyword>
<keyword evidence="3" id="KW-0479">Metal-binding</keyword>
<dbReference type="Pfam" id="PF07748">
    <property type="entry name" value="Glyco_hydro_38C"/>
    <property type="match status" value="1"/>
</dbReference>
<dbReference type="GO" id="GO:0004572">
    <property type="term" value="F:mannosyl-oligosaccharide 1,3-1,6-alpha-mannosidase activity"/>
    <property type="evidence" value="ECO:0007669"/>
    <property type="project" value="UniProtKB-EC"/>
</dbReference>
<evidence type="ECO:0000256" key="3">
    <source>
        <dbReference type="ARBA" id="ARBA00022723"/>
    </source>
</evidence>
<dbReference type="CDD" id="cd10809">
    <property type="entry name" value="GH38N_AMII_GMII_SfManIII_like"/>
    <property type="match status" value="1"/>
</dbReference>
<dbReference type="PANTHER" id="PTHR11607:SF3">
    <property type="entry name" value="LYSOSOMAL ALPHA-MANNOSIDASE"/>
    <property type="match status" value="1"/>
</dbReference>
<reference evidence="15" key="1">
    <citation type="submission" date="2019-07" db="EMBL/GenBank/DDBJ databases">
        <title>Annotation for the trematode Paragonimus miyazaki's.</title>
        <authorList>
            <person name="Choi Y.-J."/>
        </authorList>
    </citation>
    <scope>NUCLEOTIDE SEQUENCE</scope>
    <source>
        <strain evidence="15">Japan</strain>
    </source>
</reference>
<comment type="function">
    <text evidence="8">Catalyzes the first committed step in the biosynthesis of complex N-glycans. It controls conversion of high mannose to complex N-glycans; the final hydrolytic step in the N-glycan maturation pathway.</text>
</comment>
<comment type="caution">
    <text evidence="15">The sequence shown here is derived from an EMBL/GenBank/DDBJ whole genome shotgun (WGS) entry which is preliminary data.</text>
</comment>
<dbReference type="EC" id="3.2.1.114" evidence="9"/>
<sequence>MRLRSMIQSALFAGCFFCFVYLFLYRLVGNKEKLPSEELLKQVDLIRAKGMSGLKMEWLQQAAEQPSRDDRNVEPGHGVVDSPNYPRNNAPKGDLKVSAIYEALEFKNSPGGVWKQGFPVQCSDDALKQKPVEVFIVPHSHQDPGWVRTFEEYFIEKTKPCLDSTLKILQKRPEARFTYAEMSFFSMWIEGLTQDEKHQVKRLLDNGQLEVTSGGWVMTDEATAHHYGMLDQLIEGHHWLLDTFGYHPNTSWSIDPFGHSPTVAYLARQMQFSGMVIQRVHYEVKKYLAERKSLEFRWRQLWDNQGSTEILSHMMPFYSYDVPHTCGPDPSICCQFDFARLDRFRCPWGKPPLSINENNIAERATILRDQYCQKAMLFDNSGVLLVPLGDDFRYLSEREWELQLDNYNRLIAYWDSRPQLGIRARFATLSDYFAALHKRLGSHPGMTPVTENLPTLSGDLFTYADRNQDYWSGFFTSRPNLKSLVRVLESELRAAELLYSYAQYLIGLEQSLLTVRPIIENLYHNLTEARRSFGLFQHHDGVTGTAKPHVVDDYTKRLINAIKEVRLVSTISVAYLLLLSSPHKFSNPRLPVGSDVRDLLQNVAVQSDKPDDQGSKVLSLENRFITNSLPQPELYDFTNSELARIVYLFNPLPNKRTVSMNLHVHGKLDGLQAIQLRNVETTTQTEQHALPLQIEPLLIDLTKQTTDDLISHVRIGSVVMEPMSLTRVQLKTEAVGSKSGGHIPTKVTWPSSSSDDIVLRSDIIELRFDGRTGFLKHFYDLHTGLHVDVFVEFVQYQTTRDSHGSESGAYLFIPAGPSQLMKLPDNPKVRLIHGPVTEELTVFTPLVNHTVRLYKDKLHVTAQAVEIENTVDLSDLSNLELVMRIRTNITGSVGNPARTFYTDSNCFQFIRRTYHEKLPLQGNLYPMTCATFFDGGHETNSDSDVAGAPSLHSSLLRLTLLSAQSLGITSQVEGELSVWLDRRAPKDDNRGLDAPLLGRWTAASKFRVLLEEIIPIKTHDHLTDAVPQLTLTAHLVLLDLLRPVQRFSVDPHLANLMSPWLTLMPQFILPCDYEVVSLKTFHSPAILLKSASSPSGSQLGLLLRRLPMFTPTVGLATPQQTSFCNADVTDEIDIQSMFSSLKLRYAANTRRVTMVPEPDEQLDWRSAIRLPSIGLEAFLLR</sequence>
<proteinExistence type="inferred from homology"/>
<keyword evidence="13" id="KW-1133">Transmembrane helix</keyword>
<keyword evidence="7" id="KW-0326">Glycosidase</keyword>
<evidence type="ECO:0000256" key="11">
    <source>
        <dbReference type="ARBA" id="ARBA00093232"/>
    </source>
</evidence>
<accession>A0A8S9Z6Z0</accession>
<dbReference type="GO" id="GO:0046872">
    <property type="term" value="F:metal ion binding"/>
    <property type="evidence" value="ECO:0007669"/>
    <property type="project" value="UniProtKB-KW"/>
</dbReference>
<comment type="similarity">
    <text evidence="2">Belongs to the glycosyl hydrolase 38 family.</text>
</comment>
<evidence type="ECO:0000259" key="14">
    <source>
        <dbReference type="SMART" id="SM00872"/>
    </source>
</evidence>